<proteinExistence type="predicted"/>
<evidence type="ECO:0000259" key="1">
    <source>
        <dbReference type="Pfam" id="PF13304"/>
    </source>
</evidence>
<dbReference type="PANTHER" id="PTHR43581:SF2">
    <property type="entry name" value="EXCINUCLEASE ATPASE SUBUNIT"/>
    <property type="match status" value="1"/>
</dbReference>
<evidence type="ECO:0000313" key="2">
    <source>
        <dbReference type="EMBL" id="MFC4159827.1"/>
    </source>
</evidence>
<keyword evidence="3" id="KW-1185">Reference proteome</keyword>
<sequence length="349" mass="38810">MIKSARFQNFTTLPNDNLRFAPGLNVVIAENGLGKTHLLKALYSILKVNASGSGELTKTALQREYAEKLVRVFRADTLGRLVKRKQGRERCELAVEMRRADQSCAINFASQAVNSVQIDQLPTARPEKSPVFLPTRELLTLCPWFVPLYDNYHVEFEESWRDTCSLLGAPGLRGARSTVVAKLLGRLEEAMGGKVIVDGQTGRFYLQIPGEGKLEMPLVAEGLRKVAMLARLVSTGELLEQGCLFWDEPEANLNPKLIKVIAASIMVLCSQGVQVFMATHSLFLLRELEMLASRPDLATVAQRYFSLKASQHGVELEQGDSVEDLETLVLLDEELKQSDRFMGMEPDNG</sequence>
<dbReference type="Proteomes" id="UP001595791">
    <property type="component" value="Unassembled WGS sequence"/>
</dbReference>
<organism evidence="2 3">
    <name type="scientific">Chitinimonas lacunae</name>
    <dbReference type="NCBI Taxonomy" id="1963018"/>
    <lineage>
        <taxon>Bacteria</taxon>
        <taxon>Pseudomonadati</taxon>
        <taxon>Pseudomonadota</taxon>
        <taxon>Betaproteobacteria</taxon>
        <taxon>Neisseriales</taxon>
        <taxon>Chitinibacteraceae</taxon>
        <taxon>Chitinimonas</taxon>
    </lineage>
</organism>
<dbReference type="InterPro" id="IPR003959">
    <property type="entry name" value="ATPase_AAA_core"/>
</dbReference>
<evidence type="ECO:0000313" key="3">
    <source>
        <dbReference type="Proteomes" id="UP001595791"/>
    </source>
</evidence>
<dbReference type="InterPro" id="IPR027417">
    <property type="entry name" value="P-loop_NTPase"/>
</dbReference>
<dbReference type="CDD" id="cd00267">
    <property type="entry name" value="ABC_ATPase"/>
    <property type="match status" value="1"/>
</dbReference>
<protein>
    <submittedName>
        <fullName evidence="2">ATP/GTP-binding protein</fullName>
    </submittedName>
</protein>
<dbReference type="InterPro" id="IPR051396">
    <property type="entry name" value="Bact_Antivir_Def_Nuclease"/>
</dbReference>
<reference evidence="3" key="1">
    <citation type="journal article" date="2019" name="Int. J. Syst. Evol. Microbiol.">
        <title>The Global Catalogue of Microorganisms (GCM) 10K type strain sequencing project: providing services to taxonomists for standard genome sequencing and annotation.</title>
        <authorList>
            <consortium name="The Broad Institute Genomics Platform"/>
            <consortium name="The Broad Institute Genome Sequencing Center for Infectious Disease"/>
            <person name="Wu L."/>
            <person name="Ma J."/>
        </authorList>
    </citation>
    <scope>NUCLEOTIDE SEQUENCE [LARGE SCALE GENOMIC DNA]</scope>
    <source>
        <strain evidence="3">LMG 29894</strain>
    </source>
</reference>
<comment type="caution">
    <text evidence="2">The sequence shown here is derived from an EMBL/GenBank/DDBJ whole genome shotgun (WGS) entry which is preliminary data.</text>
</comment>
<dbReference type="Pfam" id="PF13304">
    <property type="entry name" value="AAA_21"/>
    <property type="match status" value="1"/>
</dbReference>
<dbReference type="Gene3D" id="3.40.50.300">
    <property type="entry name" value="P-loop containing nucleotide triphosphate hydrolases"/>
    <property type="match status" value="2"/>
</dbReference>
<gene>
    <name evidence="2" type="ORF">ACFOW7_10765</name>
</gene>
<dbReference type="EMBL" id="JBHSBU010000001">
    <property type="protein sequence ID" value="MFC4159827.1"/>
    <property type="molecule type" value="Genomic_DNA"/>
</dbReference>
<feature type="domain" description="ATPase AAA-type core" evidence="1">
    <location>
        <begin position="190"/>
        <end position="285"/>
    </location>
</feature>
<dbReference type="RefSeq" id="WP_378164001.1">
    <property type="nucleotide sequence ID" value="NZ_JBHSBU010000001.1"/>
</dbReference>
<accession>A0ABV8MNR9</accession>
<name>A0ABV8MNR9_9NEIS</name>
<dbReference type="SUPFAM" id="SSF52540">
    <property type="entry name" value="P-loop containing nucleoside triphosphate hydrolases"/>
    <property type="match status" value="1"/>
</dbReference>
<dbReference type="PANTHER" id="PTHR43581">
    <property type="entry name" value="ATP/GTP PHOSPHATASE"/>
    <property type="match status" value="1"/>
</dbReference>